<dbReference type="InterPro" id="IPR001841">
    <property type="entry name" value="Znf_RING"/>
</dbReference>
<comment type="caution">
    <text evidence="12">The sequence shown here is derived from an EMBL/GenBank/DDBJ whole genome shotgun (WGS) entry which is preliminary data.</text>
</comment>
<protein>
    <recommendedName>
        <fullName evidence="14">RING-type domain-containing protein</fullName>
    </recommendedName>
</protein>
<keyword evidence="13" id="KW-1185">Reference proteome</keyword>
<dbReference type="InterPro" id="IPR031127">
    <property type="entry name" value="E3_UB_ligase_RBR"/>
</dbReference>
<feature type="transmembrane region" description="Helical" evidence="9">
    <location>
        <begin position="251"/>
        <end position="276"/>
    </location>
</feature>
<dbReference type="Gene3D" id="3.30.40.10">
    <property type="entry name" value="Zinc/RING finger domain, C3HC4 (zinc finger)"/>
    <property type="match status" value="1"/>
</dbReference>
<evidence type="ECO:0000313" key="12">
    <source>
        <dbReference type="EMBL" id="EJK45540.1"/>
    </source>
</evidence>
<evidence type="ECO:0000256" key="9">
    <source>
        <dbReference type="SAM" id="Phobius"/>
    </source>
</evidence>
<dbReference type="InterPro" id="IPR017907">
    <property type="entry name" value="Znf_RING_CS"/>
</dbReference>
<name>K0R153_THAOC</name>
<dbReference type="GO" id="GO:0008270">
    <property type="term" value="F:zinc ion binding"/>
    <property type="evidence" value="ECO:0007669"/>
    <property type="project" value="UniProtKB-KW"/>
</dbReference>
<comment type="pathway">
    <text evidence="1">Protein modification; protein ubiquitination.</text>
</comment>
<dbReference type="OMA" id="ECAINMA"/>
<feature type="transmembrane region" description="Helical" evidence="9">
    <location>
        <begin position="452"/>
        <end position="473"/>
    </location>
</feature>
<evidence type="ECO:0000256" key="8">
    <source>
        <dbReference type="PROSITE-ProRule" id="PRU00175"/>
    </source>
</evidence>
<accession>K0R153</accession>
<dbReference type="PANTHER" id="PTHR11685">
    <property type="entry name" value="RBR FAMILY RING FINGER AND IBR DOMAIN-CONTAINING"/>
    <property type="match status" value="1"/>
</dbReference>
<organism evidence="12 13">
    <name type="scientific">Thalassiosira oceanica</name>
    <name type="common">Marine diatom</name>
    <dbReference type="NCBI Taxonomy" id="159749"/>
    <lineage>
        <taxon>Eukaryota</taxon>
        <taxon>Sar</taxon>
        <taxon>Stramenopiles</taxon>
        <taxon>Ochrophyta</taxon>
        <taxon>Bacillariophyta</taxon>
        <taxon>Coscinodiscophyceae</taxon>
        <taxon>Thalassiosirophycidae</taxon>
        <taxon>Thalassiosirales</taxon>
        <taxon>Thalassiosiraceae</taxon>
        <taxon>Thalassiosira</taxon>
    </lineage>
</organism>
<dbReference type="OrthoDB" id="10009520at2759"/>
<feature type="transmembrane region" description="Helical" evidence="9">
    <location>
        <begin position="425"/>
        <end position="446"/>
    </location>
</feature>
<keyword evidence="7" id="KW-0862">Zinc</keyword>
<dbReference type="InterPro" id="IPR013083">
    <property type="entry name" value="Znf_RING/FYVE/PHD"/>
</dbReference>
<dbReference type="PROSITE" id="PS50089">
    <property type="entry name" value="ZF_RING_2"/>
    <property type="match status" value="1"/>
</dbReference>
<feature type="transmembrane region" description="Helical" evidence="9">
    <location>
        <begin position="221"/>
        <end position="239"/>
    </location>
</feature>
<feature type="domain" description="RING-type" evidence="10">
    <location>
        <begin position="64"/>
        <end position="113"/>
    </location>
</feature>
<dbReference type="Proteomes" id="UP000266841">
    <property type="component" value="Unassembled WGS sequence"/>
</dbReference>
<evidence type="ECO:0000256" key="7">
    <source>
        <dbReference type="ARBA" id="ARBA00022833"/>
    </source>
</evidence>
<dbReference type="CDD" id="cd20354">
    <property type="entry name" value="Rcat_RBR_RNF14"/>
    <property type="match status" value="1"/>
</dbReference>
<dbReference type="eggNOG" id="KOG1812">
    <property type="taxonomic scope" value="Eukaryota"/>
</dbReference>
<reference evidence="12 13" key="1">
    <citation type="journal article" date="2012" name="Genome Biol.">
        <title>Genome and low-iron response of an oceanic diatom adapted to chronic iron limitation.</title>
        <authorList>
            <person name="Lommer M."/>
            <person name="Specht M."/>
            <person name="Roy A.S."/>
            <person name="Kraemer L."/>
            <person name="Andreson R."/>
            <person name="Gutowska M.A."/>
            <person name="Wolf J."/>
            <person name="Bergner S.V."/>
            <person name="Schilhabel M.B."/>
            <person name="Klostermeier U.C."/>
            <person name="Beiko R.G."/>
            <person name="Rosenstiel P."/>
            <person name="Hippler M."/>
            <person name="Laroche J."/>
        </authorList>
    </citation>
    <scope>NUCLEOTIDE SEQUENCE [LARGE SCALE GENOMIC DNA]</scope>
    <source>
        <strain evidence="12 13">CCMP1005</strain>
    </source>
</reference>
<dbReference type="SUPFAM" id="SSF57850">
    <property type="entry name" value="RING/U-box"/>
    <property type="match status" value="2"/>
</dbReference>
<evidence type="ECO:0000256" key="4">
    <source>
        <dbReference type="ARBA" id="ARBA00022737"/>
    </source>
</evidence>
<sequence length="517" mass="57221">MQAPRDEEGRYRAMLASTSASAGSESWKTTVGRLEGNEGFIASDVWRVFKNQLKSAYKKRPSVCPVCLTIPQAEDWYTTRSCKHSVCRECLHNYALSQLEDKSHSGALKCPCCPRLLRRIDAQVALDVMPKKPSSLSRRGGTDGSIDFAPGLEFLKKVQDKQLVDALRRMASFRPCPHCSAESHPDYPHGERRSGGGFVSPDCIAPINQVREDIAKQIINLAGRPAAIFTVLCYAIYYLRSCRSSSSGSAVATQILTVLLPSLFVPIVPHFLRLLLSKLARAQLSKPIFVGCPVCEKEFPLEASSELYSKIDDDAATEHWKKSHTRPCPQCGVSIEKRGGCNHVHCSHCHTNFCWACMRKRSRCSSYQCSNGSPYGNAFGDGSRRAVLQGLVLQEREQQEGMTLLERIDSIGDEAKRNLRIFSQLSAHILPVLASAPAVCIAIAAAHNLPLISSFAVVLLKRGLLAIVLFLSLRSRLEARRAHWERERDNHAGHGVNNVPPGDTVLAEAIRRSIEEY</sequence>
<dbReference type="Gene3D" id="1.20.120.1750">
    <property type="match status" value="1"/>
</dbReference>
<dbReference type="Pfam" id="PF22191">
    <property type="entry name" value="IBR_1"/>
    <property type="match status" value="1"/>
</dbReference>
<evidence type="ECO:0000259" key="11">
    <source>
        <dbReference type="PROSITE" id="PS51873"/>
    </source>
</evidence>
<dbReference type="PROSITE" id="PS00518">
    <property type="entry name" value="ZF_RING_1"/>
    <property type="match status" value="1"/>
</dbReference>
<keyword evidence="5 8" id="KW-0863">Zinc-finger</keyword>
<dbReference type="AlphaFoldDB" id="K0R153"/>
<proteinExistence type="predicted"/>
<evidence type="ECO:0000256" key="1">
    <source>
        <dbReference type="ARBA" id="ARBA00004906"/>
    </source>
</evidence>
<evidence type="ECO:0000313" key="13">
    <source>
        <dbReference type="Proteomes" id="UP000266841"/>
    </source>
</evidence>
<evidence type="ECO:0008006" key="14">
    <source>
        <dbReference type="Google" id="ProtNLM"/>
    </source>
</evidence>
<keyword evidence="2" id="KW-0808">Transferase</keyword>
<evidence type="ECO:0000259" key="10">
    <source>
        <dbReference type="PROSITE" id="PS50089"/>
    </source>
</evidence>
<evidence type="ECO:0000256" key="5">
    <source>
        <dbReference type="ARBA" id="ARBA00022771"/>
    </source>
</evidence>
<keyword evidence="3" id="KW-0479">Metal-binding</keyword>
<evidence type="ECO:0000256" key="6">
    <source>
        <dbReference type="ARBA" id="ARBA00022786"/>
    </source>
</evidence>
<keyword evidence="4" id="KW-0677">Repeat</keyword>
<keyword evidence="9" id="KW-0812">Transmembrane</keyword>
<keyword evidence="9" id="KW-1133">Transmembrane helix</keyword>
<dbReference type="InterPro" id="IPR047548">
    <property type="entry name" value="Rcat_RBR_RNF14"/>
</dbReference>
<gene>
    <name evidence="12" type="ORF">THAOC_35844</name>
</gene>
<dbReference type="GO" id="GO:0004842">
    <property type="term" value="F:ubiquitin-protein transferase activity"/>
    <property type="evidence" value="ECO:0007669"/>
    <property type="project" value="InterPro"/>
</dbReference>
<evidence type="ECO:0000256" key="2">
    <source>
        <dbReference type="ARBA" id="ARBA00022679"/>
    </source>
</evidence>
<evidence type="ECO:0000256" key="3">
    <source>
        <dbReference type="ARBA" id="ARBA00022723"/>
    </source>
</evidence>
<dbReference type="PROSITE" id="PS51873">
    <property type="entry name" value="TRIAD"/>
    <property type="match status" value="1"/>
</dbReference>
<feature type="domain" description="RING-type" evidence="11">
    <location>
        <begin position="60"/>
        <end position="373"/>
    </location>
</feature>
<dbReference type="GO" id="GO:0016567">
    <property type="term" value="P:protein ubiquitination"/>
    <property type="evidence" value="ECO:0007669"/>
    <property type="project" value="InterPro"/>
</dbReference>
<dbReference type="InterPro" id="IPR044066">
    <property type="entry name" value="TRIAD_supradom"/>
</dbReference>
<keyword evidence="9" id="KW-0472">Membrane</keyword>
<keyword evidence="6" id="KW-0833">Ubl conjugation pathway</keyword>
<dbReference type="EMBL" id="AGNL01048443">
    <property type="protein sequence ID" value="EJK45540.1"/>
    <property type="molecule type" value="Genomic_DNA"/>
</dbReference>